<protein>
    <submittedName>
        <fullName evidence="2">Uncharacterized protein</fullName>
    </submittedName>
</protein>
<evidence type="ECO:0000256" key="1">
    <source>
        <dbReference type="SAM" id="MobiDB-lite"/>
    </source>
</evidence>
<proteinExistence type="predicted"/>
<dbReference type="EMBL" id="LYUB02000013">
    <property type="protein sequence ID" value="OVF07356.1"/>
    <property type="molecule type" value="Genomic_DNA"/>
</dbReference>
<dbReference type="Proteomes" id="UP000195602">
    <property type="component" value="Unassembled WGS sequence"/>
</dbReference>
<name>A0AA91PX55_CLALS</name>
<feature type="region of interest" description="Disordered" evidence="1">
    <location>
        <begin position="257"/>
        <end position="319"/>
    </location>
</feature>
<accession>A0AA91PX55</accession>
<dbReference type="Pfam" id="PF17235">
    <property type="entry name" value="STD1"/>
    <property type="match status" value="1"/>
</dbReference>
<feature type="region of interest" description="Disordered" evidence="1">
    <location>
        <begin position="1"/>
        <end position="26"/>
    </location>
</feature>
<sequence length="383" mass="43388">MGLFDFLPSRTSSESPPPFTPHKGESPELQMESLLYLFKRLRINRLSSFSQGNTLKYSDNKEESIQDSAQEPEVSRWDKIYQTTEMKRQLLGQKERVLIDWSKNKFRSLCILQRDPGPSLRNKDYELEDGFPVFKDYKDRKTGSFVFFVIPIDQKLNFTELAFELAQSTLYVEHHSYVSVAARIQCAKEAISKCLGQKFTSESVVILSEETHTQVISAYVSSLAFIVQLFRIYDSHIKHNSDSKVSAKPSLSSKSSFSFASKESPSKPQSRSNSPVKARGSYAVYESSNDTPSSPTKTLGSKKSLANLRNTRLENKPSISNLRANEIYNPVAAPVSPERRSSPGRMQASDHSSLYGREVQPELWEKCKQSINEKLRIEAQVIG</sequence>
<feature type="compositionally biased region" description="Low complexity" evidence="1">
    <location>
        <begin position="257"/>
        <end position="267"/>
    </location>
</feature>
<dbReference type="InterPro" id="IPR035189">
    <property type="entry name" value="Std1/Mth1"/>
</dbReference>
<reference evidence="2 3" key="1">
    <citation type="submission" date="2017-04" db="EMBL/GenBank/DDBJ databases">
        <title>Draft genome of the yeast Clavispora lusitaniae type strain CBS 6936.</title>
        <authorList>
            <person name="Durrens P."/>
            <person name="Klopp C."/>
            <person name="Biteau N."/>
            <person name="Fitton-Ouhabi V."/>
            <person name="Dementhon K."/>
            <person name="Accoceberry I."/>
            <person name="Sherman D.J."/>
            <person name="Noel T."/>
        </authorList>
    </citation>
    <scope>NUCLEOTIDE SEQUENCE [LARGE SCALE GENOMIC DNA]</scope>
    <source>
        <strain evidence="2 3">CBS 6936</strain>
    </source>
</reference>
<organism evidence="2 3">
    <name type="scientific">Clavispora lusitaniae</name>
    <name type="common">Candida lusitaniae</name>
    <dbReference type="NCBI Taxonomy" id="36911"/>
    <lineage>
        <taxon>Eukaryota</taxon>
        <taxon>Fungi</taxon>
        <taxon>Dikarya</taxon>
        <taxon>Ascomycota</taxon>
        <taxon>Saccharomycotina</taxon>
        <taxon>Pichiomycetes</taxon>
        <taxon>Metschnikowiaceae</taxon>
        <taxon>Clavispora</taxon>
    </lineage>
</organism>
<feature type="region of interest" description="Disordered" evidence="1">
    <location>
        <begin position="333"/>
        <end position="355"/>
    </location>
</feature>
<dbReference type="KEGG" id="clus:A9F13_13g00539"/>
<feature type="compositionally biased region" description="Polar residues" evidence="1">
    <location>
        <begin position="286"/>
        <end position="301"/>
    </location>
</feature>
<gene>
    <name evidence="2" type="ORF">A9F13_13g00539</name>
</gene>
<evidence type="ECO:0000313" key="3">
    <source>
        <dbReference type="Proteomes" id="UP000195602"/>
    </source>
</evidence>
<comment type="caution">
    <text evidence="2">The sequence shown here is derived from an EMBL/GenBank/DDBJ whole genome shotgun (WGS) entry which is preliminary data.</text>
</comment>
<dbReference type="AlphaFoldDB" id="A0AA91PX55"/>
<evidence type="ECO:0000313" key="2">
    <source>
        <dbReference type="EMBL" id="OVF07356.1"/>
    </source>
</evidence>